<reference evidence="4 5" key="1">
    <citation type="submission" date="2022-08" db="EMBL/GenBank/DDBJ databases">
        <title>Reclassification of Massilia species as members of the genera Telluria, Duganella, Pseudoduganella, Mokoshia gen. nov. and Zemynaea gen. nov. using orthogonal and non-orthogonal genome-based approaches.</title>
        <authorList>
            <person name="Bowman J.P."/>
        </authorList>
    </citation>
    <scope>NUCLEOTIDE SEQUENCE [LARGE SCALE GENOMIC DNA]</scope>
    <source>
        <strain evidence="4 5">JCM 31605</strain>
    </source>
</reference>
<accession>A0ABT2DG42</accession>
<proteinExistence type="inferred from homology"/>
<dbReference type="PROSITE" id="PS51127">
    <property type="entry name" value="BIG1"/>
    <property type="match status" value="1"/>
</dbReference>
<feature type="chain" id="PRO_5046036525" evidence="2">
    <location>
        <begin position="26"/>
        <end position="640"/>
    </location>
</feature>
<dbReference type="InterPro" id="IPR008964">
    <property type="entry name" value="Invasin/intimin_cell_adhesion"/>
</dbReference>
<keyword evidence="5" id="KW-1185">Reference proteome</keyword>
<comment type="caution">
    <text evidence="4">The sequence shown here is derived from an EMBL/GenBank/DDBJ whole genome shotgun (WGS) entry which is preliminary data.</text>
</comment>
<evidence type="ECO:0000256" key="1">
    <source>
        <dbReference type="ARBA" id="ARBA00010116"/>
    </source>
</evidence>
<organism evidence="4 5">
    <name type="scientific">Massilia agilis</name>
    <dbReference type="NCBI Taxonomy" id="1811226"/>
    <lineage>
        <taxon>Bacteria</taxon>
        <taxon>Pseudomonadati</taxon>
        <taxon>Pseudomonadota</taxon>
        <taxon>Betaproteobacteria</taxon>
        <taxon>Burkholderiales</taxon>
        <taxon>Oxalobacteraceae</taxon>
        <taxon>Telluria group</taxon>
        <taxon>Massilia</taxon>
    </lineage>
</organism>
<sequence>MNIHFQHNGKRAAVLLLALVLSACGGGGGSPGLTVGTGNGGSGTGSGGTTTAAPTVSVAFVNSSGQATNSLSGANQLTVNATVRDKTGKAVPNAIVTFGTDANLAVFSPAMGTALTDANGVATITMRAASLAAGGAGTVKATSTVAGTTASGEANYSVGSTALSFGALTASPTSIQAYGSTVLSVDVLAGSSKYTDQQVNVSFSSACVTAGKATLASVVATNNGTAQTVYRDQGCGNNDMITVSAAGVVKPATVQLSIAPPAAASVQFVLATPTDQSIVIKGQGGSGRTETAGLKFKVVDIFNHPLAGAAVDFTASTGSVTVNKLSDTTDQNGEVLTTVNSGAVATSFRVKAALHNNPAVYTWSDSIVVTSGLPVQRAFSLSAGKYQVDSTIESSPTAPATNLNVMIADAFGNPVPDGTPVVFQTNIGSVGSSAKGGCLTTNGGCSVDFRMQDPRVATPGLPATPCNAATPDNPRVGVATVCASTTDGTNTVFSKIELFTSSSQVGNVYLDGGTTPLSGTTDLGVVASDKSKVFTLQINDVNNNPMPTGTTIAVVNAVNAAPEAPLPAKVSNITPAGVTSAAPMGSWHTFTIAGKQATGCTKAQEATFSVAVTTPTVTVGTVTLGGQTSYIPFKLTFSCP</sequence>
<dbReference type="EMBL" id="JANUHB010000003">
    <property type="protein sequence ID" value="MCS0809391.1"/>
    <property type="molecule type" value="Genomic_DNA"/>
</dbReference>
<feature type="domain" description="Big-1" evidence="3">
    <location>
        <begin position="57"/>
        <end position="157"/>
    </location>
</feature>
<dbReference type="SMART" id="SM00634">
    <property type="entry name" value="BID_1"/>
    <property type="match status" value="2"/>
</dbReference>
<evidence type="ECO:0000256" key="2">
    <source>
        <dbReference type="SAM" id="SignalP"/>
    </source>
</evidence>
<dbReference type="InterPro" id="IPR013783">
    <property type="entry name" value="Ig-like_fold"/>
</dbReference>
<comment type="similarity">
    <text evidence="1">Belongs to the intimin/invasin family.</text>
</comment>
<dbReference type="RefSeq" id="WP_258823193.1">
    <property type="nucleotide sequence ID" value="NZ_JANUHB010000003.1"/>
</dbReference>
<dbReference type="SUPFAM" id="SSF49373">
    <property type="entry name" value="Invasin/intimin cell-adhesion fragments"/>
    <property type="match status" value="2"/>
</dbReference>
<keyword evidence="2" id="KW-0732">Signal</keyword>
<dbReference type="Proteomes" id="UP001206126">
    <property type="component" value="Unassembled WGS sequence"/>
</dbReference>
<evidence type="ECO:0000313" key="5">
    <source>
        <dbReference type="Proteomes" id="UP001206126"/>
    </source>
</evidence>
<name>A0ABT2DG42_9BURK</name>
<protein>
    <submittedName>
        <fullName evidence="4">Ig-like domain-containing protein</fullName>
    </submittedName>
</protein>
<dbReference type="InterPro" id="IPR003344">
    <property type="entry name" value="Big_1_dom"/>
</dbReference>
<evidence type="ECO:0000313" key="4">
    <source>
        <dbReference type="EMBL" id="MCS0809391.1"/>
    </source>
</evidence>
<evidence type="ECO:0000259" key="3">
    <source>
        <dbReference type="PROSITE" id="PS51127"/>
    </source>
</evidence>
<gene>
    <name evidence="4" type="ORF">NX774_15815</name>
</gene>
<feature type="signal peptide" evidence="2">
    <location>
        <begin position="1"/>
        <end position="25"/>
    </location>
</feature>
<dbReference type="Gene3D" id="2.60.40.10">
    <property type="entry name" value="Immunoglobulins"/>
    <property type="match status" value="2"/>
</dbReference>